<dbReference type="InterPro" id="IPR050267">
    <property type="entry name" value="Anti-sigma-factor_SerPK"/>
</dbReference>
<evidence type="ECO:0000259" key="2">
    <source>
        <dbReference type="Pfam" id="PF13581"/>
    </source>
</evidence>
<keyword evidence="1" id="KW-0808">Transferase</keyword>
<name>A0A918RSG9_9ACTN</name>
<keyword evidence="1" id="KW-0418">Kinase</keyword>
<gene>
    <name evidence="3" type="ORF">GCM10010389_55100</name>
</gene>
<evidence type="ECO:0000313" key="3">
    <source>
        <dbReference type="EMBL" id="GHA09036.1"/>
    </source>
</evidence>
<dbReference type="PANTHER" id="PTHR35526:SF3">
    <property type="entry name" value="ANTI-SIGMA-F FACTOR RSBW"/>
    <property type="match status" value="1"/>
</dbReference>
<dbReference type="CDD" id="cd16936">
    <property type="entry name" value="HATPase_RsbW-like"/>
    <property type="match status" value="1"/>
</dbReference>
<dbReference type="Proteomes" id="UP000623010">
    <property type="component" value="Unassembled WGS sequence"/>
</dbReference>
<keyword evidence="1" id="KW-0723">Serine/threonine-protein kinase</keyword>
<dbReference type="Gene3D" id="3.30.565.10">
    <property type="entry name" value="Histidine kinase-like ATPase, C-terminal domain"/>
    <property type="match status" value="1"/>
</dbReference>
<dbReference type="GO" id="GO:0004674">
    <property type="term" value="F:protein serine/threonine kinase activity"/>
    <property type="evidence" value="ECO:0007669"/>
    <property type="project" value="UniProtKB-KW"/>
</dbReference>
<proteinExistence type="predicted"/>
<reference evidence="3" key="1">
    <citation type="journal article" date="2014" name="Int. J. Syst. Evol. Microbiol.">
        <title>Complete genome sequence of Corynebacterium casei LMG S-19264T (=DSM 44701T), isolated from a smear-ripened cheese.</title>
        <authorList>
            <consortium name="US DOE Joint Genome Institute (JGI-PGF)"/>
            <person name="Walter F."/>
            <person name="Albersmeier A."/>
            <person name="Kalinowski J."/>
            <person name="Ruckert C."/>
        </authorList>
    </citation>
    <scope>NUCLEOTIDE SEQUENCE</scope>
    <source>
        <strain evidence="3">JCM 5016</strain>
    </source>
</reference>
<dbReference type="InterPro" id="IPR003594">
    <property type="entry name" value="HATPase_dom"/>
</dbReference>
<dbReference type="SUPFAM" id="SSF55874">
    <property type="entry name" value="ATPase domain of HSP90 chaperone/DNA topoisomerase II/histidine kinase"/>
    <property type="match status" value="1"/>
</dbReference>
<dbReference type="Pfam" id="PF13581">
    <property type="entry name" value="HATPase_c_2"/>
    <property type="match status" value="1"/>
</dbReference>
<evidence type="ECO:0000256" key="1">
    <source>
        <dbReference type="ARBA" id="ARBA00022527"/>
    </source>
</evidence>
<keyword evidence="4" id="KW-1185">Reference proteome</keyword>
<dbReference type="InterPro" id="IPR036890">
    <property type="entry name" value="HATPase_C_sf"/>
</dbReference>
<dbReference type="PANTHER" id="PTHR35526">
    <property type="entry name" value="ANTI-SIGMA-F FACTOR RSBW-RELATED"/>
    <property type="match status" value="1"/>
</dbReference>
<accession>A0A918RSG9</accession>
<evidence type="ECO:0000313" key="4">
    <source>
        <dbReference type="Proteomes" id="UP000623010"/>
    </source>
</evidence>
<protein>
    <recommendedName>
        <fullName evidence="2">Histidine kinase/HSP90-like ATPase domain-containing protein</fullName>
    </recommendedName>
</protein>
<sequence length="97" mass="9784">MSELSANAVLHTASGHKAGSFHLVLAVSPRVVAVSVTDEGGAGTAPRIEQPDADAVHGRGLGMVSALAHRVVVHGTHGGYTITAELLANSRPGGRPC</sequence>
<organism evidence="3 4">
    <name type="scientific">Streptomyces echinoruber</name>
    <dbReference type="NCBI Taxonomy" id="68898"/>
    <lineage>
        <taxon>Bacteria</taxon>
        <taxon>Bacillati</taxon>
        <taxon>Actinomycetota</taxon>
        <taxon>Actinomycetes</taxon>
        <taxon>Kitasatosporales</taxon>
        <taxon>Streptomycetaceae</taxon>
        <taxon>Streptomyces</taxon>
    </lineage>
</organism>
<comment type="caution">
    <text evidence="3">The sequence shown here is derived from an EMBL/GenBank/DDBJ whole genome shotgun (WGS) entry which is preliminary data.</text>
</comment>
<dbReference type="EMBL" id="BMWH01000029">
    <property type="protein sequence ID" value="GHA09036.1"/>
    <property type="molecule type" value="Genomic_DNA"/>
</dbReference>
<feature type="domain" description="Histidine kinase/HSP90-like ATPase" evidence="2">
    <location>
        <begin position="2"/>
        <end position="83"/>
    </location>
</feature>
<reference evidence="3" key="2">
    <citation type="submission" date="2020-09" db="EMBL/GenBank/DDBJ databases">
        <authorList>
            <person name="Sun Q."/>
            <person name="Ohkuma M."/>
        </authorList>
    </citation>
    <scope>NUCLEOTIDE SEQUENCE</scope>
    <source>
        <strain evidence="3">JCM 5016</strain>
    </source>
</reference>
<dbReference type="AlphaFoldDB" id="A0A918RSG9"/>